<proteinExistence type="predicted"/>
<accession>A0ACC2B6F1</accession>
<dbReference type="Proteomes" id="UP001162992">
    <property type="component" value="Chromosome 17"/>
</dbReference>
<organism evidence="1 2">
    <name type="scientific">Diphasiastrum complanatum</name>
    <name type="common">Issler's clubmoss</name>
    <name type="synonym">Lycopodium complanatum</name>
    <dbReference type="NCBI Taxonomy" id="34168"/>
    <lineage>
        <taxon>Eukaryota</taxon>
        <taxon>Viridiplantae</taxon>
        <taxon>Streptophyta</taxon>
        <taxon>Embryophyta</taxon>
        <taxon>Tracheophyta</taxon>
        <taxon>Lycopodiopsida</taxon>
        <taxon>Lycopodiales</taxon>
        <taxon>Lycopodiaceae</taxon>
        <taxon>Lycopodioideae</taxon>
        <taxon>Diphasiastrum</taxon>
    </lineage>
</organism>
<dbReference type="EMBL" id="CM055108">
    <property type="protein sequence ID" value="KAJ7525295.1"/>
    <property type="molecule type" value="Genomic_DNA"/>
</dbReference>
<name>A0ACC2B6F1_DIPCM</name>
<evidence type="ECO:0000313" key="2">
    <source>
        <dbReference type="Proteomes" id="UP001162992"/>
    </source>
</evidence>
<protein>
    <submittedName>
        <fullName evidence="1">Uncharacterized protein</fullName>
    </submittedName>
</protein>
<sequence length="574" mass="60387">MDDIFEHMLSLPSWSDVSSMAARNNWDLSSLVATSGLGADSLAPLQTSPKLFKAALMPLLDESVEAQSRELQEGKAQQVGDSFRLHNGQSVRDQQRLVIHTSSSSSMGSGMLANQPSLKSEQTVSGLLSLMRMPQDATTGSLALLSITPPSLGTGVASQLPSSGIRRGSTSLTVSLPVGSTGTSDASAGQTPSVGYQCALPIVPVWQQPYVGSAAPTPLSLAKPETSVSVAANITTNDASIFGKRYRGVEEQSRARKQPSNADQEAKTAIFNAYGGSQVNQTHLVRTIGQPSHQQSAGHGIPVQAFGGQGTIAQSQLALTQTGAPRPARVRARRGQATDPHSIAERNRREKIADRMKSLQEIVPNANKTDKASMLDEIIEYVKFLQLQVKVLSISRMGGAGVVAPFVADVHSEGNGTFGYGNLSISSTAVSSQDILTEKEVAHLMDKDMGSAMQFLQSKGLCLMPIALATAISTTIGKPPSGIQADKNPTEPSVLSMSVSSGPVTSSASASPASVGGTGICSGIKTKTASISNMIRDYKENAATDKYKETTQSSRSERSVANSNEDVPRPNSNY</sequence>
<keyword evidence="2" id="KW-1185">Reference proteome</keyword>
<comment type="caution">
    <text evidence="1">The sequence shown here is derived from an EMBL/GenBank/DDBJ whole genome shotgun (WGS) entry which is preliminary data.</text>
</comment>
<reference evidence="2" key="1">
    <citation type="journal article" date="2024" name="Proc. Natl. Acad. Sci. U.S.A.">
        <title>Extraordinary preservation of gene collinearity over three hundred million years revealed in homosporous lycophytes.</title>
        <authorList>
            <person name="Li C."/>
            <person name="Wickell D."/>
            <person name="Kuo L.Y."/>
            <person name="Chen X."/>
            <person name="Nie B."/>
            <person name="Liao X."/>
            <person name="Peng D."/>
            <person name="Ji J."/>
            <person name="Jenkins J."/>
            <person name="Williams M."/>
            <person name="Shu S."/>
            <person name="Plott C."/>
            <person name="Barry K."/>
            <person name="Rajasekar S."/>
            <person name="Grimwood J."/>
            <person name="Han X."/>
            <person name="Sun S."/>
            <person name="Hou Z."/>
            <person name="He W."/>
            <person name="Dai G."/>
            <person name="Sun C."/>
            <person name="Schmutz J."/>
            <person name="Leebens-Mack J.H."/>
            <person name="Li F.W."/>
            <person name="Wang L."/>
        </authorList>
    </citation>
    <scope>NUCLEOTIDE SEQUENCE [LARGE SCALE GENOMIC DNA]</scope>
    <source>
        <strain evidence="2">cv. PW_Plant_1</strain>
    </source>
</reference>
<evidence type="ECO:0000313" key="1">
    <source>
        <dbReference type="EMBL" id="KAJ7525295.1"/>
    </source>
</evidence>
<gene>
    <name evidence="1" type="ORF">O6H91_17G044400</name>
</gene>